<dbReference type="Proteomes" id="UP000429232">
    <property type="component" value="Chromosome"/>
</dbReference>
<dbReference type="GO" id="GO:0016740">
    <property type="term" value="F:transferase activity"/>
    <property type="evidence" value="ECO:0007669"/>
    <property type="project" value="UniProtKB-KW"/>
</dbReference>
<dbReference type="AlphaFoldDB" id="A0A6I4I1N5"/>
<dbReference type="GO" id="GO:0005524">
    <property type="term" value="F:ATP binding"/>
    <property type="evidence" value="ECO:0007669"/>
    <property type="project" value="UniProtKB-KW"/>
</dbReference>
<dbReference type="PANTHER" id="PTHR43309">
    <property type="entry name" value="5-OXOPROLINASE SUBUNIT C"/>
    <property type="match status" value="1"/>
</dbReference>
<sequence>MQIRINKPGLLSTVQDLGRFKYLANGVPVSGAMDKLSAAIANIACGNDMNDAVIEFTYADATFTAENDLIVAYCGGGLNFKVEGRVLPTGKPIFIPKGTAITSIPETEGCRTYLAIAGGWDVPVVMGSKSTCLVAGFGGYHGRVIKKGDALKAIGYKSELSEAILIALKGRDIKCANWSIARDMFAPADTKLIRVVPGPEFTRFDATSILNFLSLPYTLTPESNRMGYRLAGEKLVSTNKAEMISTAVTPGTIQVANDGSPILLMGDCQTTGGYPRIAQVTAVDLPLCAQLKPGDNIYFKEISRHEAEMLYLERHEELKQLQLAIKTKYLPG</sequence>
<evidence type="ECO:0000256" key="2">
    <source>
        <dbReference type="ARBA" id="ARBA00022801"/>
    </source>
</evidence>
<evidence type="ECO:0000256" key="1">
    <source>
        <dbReference type="ARBA" id="ARBA00022741"/>
    </source>
</evidence>
<organism evidence="5 6">
    <name type="scientific">Mucilaginibacter ginkgonis</name>
    <dbReference type="NCBI Taxonomy" id="2682091"/>
    <lineage>
        <taxon>Bacteria</taxon>
        <taxon>Pseudomonadati</taxon>
        <taxon>Bacteroidota</taxon>
        <taxon>Sphingobacteriia</taxon>
        <taxon>Sphingobacteriales</taxon>
        <taxon>Sphingobacteriaceae</taxon>
        <taxon>Mucilaginibacter</taxon>
    </lineage>
</organism>
<dbReference type="NCBIfam" id="TIGR00724">
    <property type="entry name" value="urea_amlyse_rel"/>
    <property type="match status" value="1"/>
</dbReference>
<protein>
    <submittedName>
        <fullName evidence="5">Biotin-dependent carboxyltransferase family protein</fullName>
    </submittedName>
</protein>
<evidence type="ECO:0000313" key="5">
    <source>
        <dbReference type="EMBL" id="QQL51401.1"/>
    </source>
</evidence>
<dbReference type="InterPro" id="IPR052708">
    <property type="entry name" value="PxpC"/>
</dbReference>
<feature type="domain" description="Carboxyltransferase" evidence="4">
    <location>
        <begin position="24"/>
        <end position="317"/>
    </location>
</feature>
<evidence type="ECO:0000259" key="4">
    <source>
        <dbReference type="SMART" id="SM00797"/>
    </source>
</evidence>
<evidence type="ECO:0000313" key="6">
    <source>
        <dbReference type="Proteomes" id="UP000429232"/>
    </source>
</evidence>
<keyword evidence="6" id="KW-1185">Reference proteome</keyword>
<keyword evidence="3" id="KW-0067">ATP-binding</keyword>
<dbReference type="SMART" id="SM00797">
    <property type="entry name" value="AHS2"/>
    <property type="match status" value="1"/>
</dbReference>
<dbReference type="SUPFAM" id="SSF50891">
    <property type="entry name" value="Cyclophilin-like"/>
    <property type="match status" value="1"/>
</dbReference>
<dbReference type="RefSeq" id="WP_157524105.1">
    <property type="nucleotide sequence ID" value="NZ_CP066775.1"/>
</dbReference>
<dbReference type="InterPro" id="IPR003778">
    <property type="entry name" value="CT_A_B"/>
</dbReference>
<dbReference type="Pfam" id="PF02626">
    <property type="entry name" value="CT_A_B"/>
    <property type="match status" value="1"/>
</dbReference>
<keyword evidence="2" id="KW-0378">Hydrolase</keyword>
<dbReference type="KEGG" id="mgik:GO620_008150"/>
<dbReference type="PANTHER" id="PTHR43309:SF5">
    <property type="entry name" value="5-OXOPROLINASE SUBUNIT C"/>
    <property type="match status" value="1"/>
</dbReference>
<dbReference type="GO" id="GO:0016787">
    <property type="term" value="F:hydrolase activity"/>
    <property type="evidence" value="ECO:0007669"/>
    <property type="project" value="UniProtKB-KW"/>
</dbReference>
<keyword evidence="1" id="KW-0547">Nucleotide-binding</keyword>
<gene>
    <name evidence="5" type="ORF">GO620_008150</name>
</gene>
<reference evidence="5 6" key="1">
    <citation type="submission" date="2020-12" db="EMBL/GenBank/DDBJ databases">
        <title>HMF7856_wgs.fasta genome submission.</title>
        <authorList>
            <person name="Kang H."/>
            <person name="Kim H."/>
            <person name="Joh K."/>
        </authorList>
    </citation>
    <scope>NUCLEOTIDE SEQUENCE [LARGE SCALE GENOMIC DNA]</scope>
    <source>
        <strain evidence="5 6">HMF7856</strain>
    </source>
</reference>
<dbReference type="Gene3D" id="2.40.100.10">
    <property type="entry name" value="Cyclophilin-like"/>
    <property type="match status" value="1"/>
</dbReference>
<dbReference type="InterPro" id="IPR029000">
    <property type="entry name" value="Cyclophilin-like_dom_sf"/>
</dbReference>
<proteinExistence type="predicted"/>
<dbReference type="EMBL" id="CP066775">
    <property type="protein sequence ID" value="QQL51401.1"/>
    <property type="molecule type" value="Genomic_DNA"/>
</dbReference>
<keyword evidence="5" id="KW-0808">Transferase</keyword>
<evidence type="ECO:0000256" key="3">
    <source>
        <dbReference type="ARBA" id="ARBA00022840"/>
    </source>
</evidence>
<accession>A0A6I4I1N5</accession>
<name>A0A6I4I1N5_9SPHI</name>